<keyword evidence="5" id="KW-1185">Reference proteome</keyword>
<keyword evidence="2" id="KW-0677">Repeat</keyword>
<feature type="repeat" description="PPR" evidence="3">
    <location>
        <begin position="29"/>
        <end position="63"/>
    </location>
</feature>
<name>A0AAE0B2L5_9ROSI</name>
<evidence type="ECO:0000313" key="4">
    <source>
        <dbReference type="EMBL" id="KAK3228034.1"/>
    </source>
</evidence>
<evidence type="ECO:0000313" key="5">
    <source>
        <dbReference type="Proteomes" id="UP001281410"/>
    </source>
</evidence>
<dbReference type="AlphaFoldDB" id="A0AAE0B2L5"/>
<evidence type="ECO:0000256" key="1">
    <source>
        <dbReference type="ARBA" id="ARBA00007626"/>
    </source>
</evidence>
<dbReference type="EMBL" id="JANJYJ010000002">
    <property type="protein sequence ID" value="KAK3228034.1"/>
    <property type="molecule type" value="Genomic_DNA"/>
</dbReference>
<dbReference type="GO" id="GO:0006396">
    <property type="term" value="P:RNA processing"/>
    <property type="evidence" value="ECO:0007669"/>
    <property type="project" value="TreeGrafter"/>
</dbReference>
<comment type="caution">
    <text evidence="4">The sequence shown here is derived from an EMBL/GenBank/DDBJ whole genome shotgun (WGS) entry which is preliminary data.</text>
</comment>
<accession>A0AAE0B2L5</accession>
<organism evidence="4 5">
    <name type="scientific">Dipteronia sinensis</name>
    <dbReference type="NCBI Taxonomy" id="43782"/>
    <lineage>
        <taxon>Eukaryota</taxon>
        <taxon>Viridiplantae</taxon>
        <taxon>Streptophyta</taxon>
        <taxon>Embryophyta</taxon>
        <taxon>Tracheophyta</taxon>
        <taxon>Spermatophyta</taxon>
        <taxon>Magnoliopsida</taxon>
        <taxon>eudicotyledons</taxon>
        <taxon>Gunneridae</taxon>
        <taxon>Pentapetalae</taxon>
        <taxon>rosids</taxon>
        <taxon>malvids</taxon>
        <taxon>Sapindales</taxon>
        <taxon>Sapindaceae</taxon>
        <taxon>Hippocastanoideae</taxon>
        <taxon>Acereae</taxon>
        <taxon>Dipteronia</taxon>
    </lineage>
</organism>
<dbReference type="PANTHER" id="PTHR47934:SF28">
    <property type="entry name" value="OS04G0488500 PROTEIN"/>
    <property type="match status" value="1"/>
</dbReference>
<dbReference type="InterPro" id="IPR011990">
    <property type="entry name" value="TPR-like_helical_dom_sf"/>
</dbReference>
<dbReference type="NCBIfam" id="TIGR00756">
    <property type="entry name" value="PPR"/>
    <property type="match status" value="2"/>
</dbReference>
<comment type="similarity">
    <text evidence="1">Belongs to the PPR family. P subfamily.</text>
</comment>
<proteinExistence type="inferred from homology"/>
<dbReference type="Pfam" id="PF13041">
    <property type="entry name" value="PPR_2"/>
    <property type="match status" value="1"/>
</dbReference>
<dbReference type="Gene3D" id="1.25.40.10">
    <property type="entry name" value="Tetratricopeptide repeat domain"/>
    <property type="match status" value="1"/>
</dbReference>
<dbReference type="GO" id="GO:0007005">
    <property type="term" value="P:mitochondrion organization"/>
    <property type="evidence" value="ECO:0007669"/>
    <property type="project" value="TreeGrafter"/>
</dbReference>
<dbReference type="InterPro" id="IPR051114">
    <property type="entry name" value="Mito_RNA_Proc_CCM1"/>
</dbReference>
<dbReference type="InterPro" id="IPR002885">
    <property type="entry name" value="PPR_rpt"/>
</dbReference>
<sequence>MVHGLCKEGKLEEANDLLSIMEEKGCALDLITYNTLMLGFLQNNGTTKVVELLHKMVERNIMPDASTTSIVIDLLVKDEKYCECLNLLPSFPKQKPTRG</sequence>
<feature type="repeat" description="PPR" evidence="3">
    <location>
        <begin position="1"/>
        <end position="28"/>
    </location>
</feature>
<dbReference type="GO" id="GO:0005739">
    <property type="term" value="C:mitochondrion"/>
    <property type="evidence" value="ECO:0007669"/>
    <property type="project" value="TreeGrafter"/>
</dbReference>
<evidence type="ECO:0000256" key="3">
    <source>
        <dbReference type="PROSITE-ProRule" id="PRU00708"/>
    </source>
</evidence>
<dbReference type="Proteomes" id="UP001281410">
    <property type="component" value="Unassembled WGS sequence"/>
</dbReference>
<dbReference type="PROSITE" id="PS51375">
    <property type="entry name" value="PPR"/>
    <property type="match status" value="2"/>
</dbReference>
<protein>
    <recommendedName>
        <fullName evidence="6">Pentatricopeptide repeat-containing protein</fullName>
    </recommendedName>
</protein>
<evidence type="ECO:0000256" key="2">
    <source>
        <dbReference type="ARBA" id="ARBA00022737"/>
    </source>
</evidence>
<gene>
    <name evidence="4" type="ORF">Dsin_007896</name>
</gene>
<dbReference type="Pfam" id="PF01535">
    <property type="entry name" value="PPR"/>
    <property type="match status" value="1"/>
</dbReference>
<evidence type="ECO:0008006" key="6">
    <source>
        <dbReference type="Google" id="ProtNLM"/>
    </source>
</evidence>
<dbReference type="PANTHER" id="PTHR47934">
    <property type="entry name" value="PENTATRICOPEPTIDE REPEAT-CONTAINING PROTEIN PET309, MITOCHONDRIAL"/>
    <property type="match status" value="1"/>
</dbReference>
<dbReference type="GO" id="GO:0003729">
    <property type="term" value="F:mRNA binding"/>
    <property type="evidence" value="ECO:0007669"/>
    <property type="project" value="TreeGrafter"/>
</dbReference>
<reference evidence="4" key="1">
    <citation type="journal article" date="2023" name="Plant J.">
        <title>Genome sequences and population genomics provide insights into the demographic history, inbreeding, and mutation load of two 'living fossil' tree species of Dipteronia.</title>
        <authorList>
            <person name="Feng Y."/>
            <person name="Comes H.P."/>
            <person name="Chen J."/>
            <person name="Zhu S."/>
            <person name="Lu R."/>
            <person name="Zhang X."/>
            <person name="Li P."/>
            <person name="Qiu J."/>
            <person name="Olsen K.M."/>
            <person name="Qiu Y."/>
        </authorList>
    </citation>
    <scope>NUCLEOTIDE SEQUENCE</scope>
    <source>
        <strain evidence="4">NBL</strain>
    </source>
</reference>